<dbReference type="Pfam" id="PF07676">
    <property type="entry name" value="PD40"/>
    <property type="match status" value="1"/>
</dbReference>
<dbReference type="EMBL" id="CVLB01000001">
    <property type="protein sequence ID" value="CRF33546.1"/>
    <property type="molecule type" value="Genomic_DNA"/>
</dbReference>
<sequence length="540" mass="60465">MKKLYIISIVFLLLCARGFTQIYTFQIGEKLNNSYILSETNYAIIIEKNSANSGKTFDIIYKDARLTGYKDAGNIKILPNGTLVATMLKTSLGKDMWVVIYGNIEQEFDSIEREIYSGNNSIIFTRLMNYGVAVINGEAKVQYSELYDSVINDNSYAFSYSRDGQYFVNINGEEKQVSAKADRLKFSNDGNNIVYVVENEGNAIIFTGSTDSEGFRLVDDIASFNDNSIAYAVKAMPSMDTNSTNMISSNDSMSNTFITNTNDMTNEIVTNTTTVTNYNLSNMSVYTNEEGVTVKGQSNTIALMVVTNVITNIRYNELADLPAAAASTNSIISNEFIMTSVIANGRNYGEFNSVTNMSFSPDGKTLVFVNINSNNTMQLYVGGNMTTNYDMIHNYKYSDDSTILAYSAQTNNVSFLVVNGKRLSRNFDKINDIYFSTNNTLVYNASMNEREYIIANDFESPSYNRITSFKFLGDSFAFTAERLGKHYYFILNKNNSVRREFGGYDYVSAMDNNQEDALSIVSDGKNIFIIKNGVIVNNQQ</sequence>
<organism evidence="1 2">
    <name type="scientific">Brachyspira suanatina</name>
    <dbReference type="NCBI Taxonomy" id="381802"/>
    <lineage>
        <taxon>Bacteria</taxon>
        <taxon>Pseudomonadati</taxon>
        <taxon>Spirochaetota</taxon>
        <taxon>Spirochaetia</taxon>
        <taxon>Brachyspirales</taxon>
        <taxon>Brachyspiraceae</taxon>
        <taxon>Brachyspira</taxon>
    </lineage>
</organism>
<gene>
    <name evidence="1" type="ORF">BRSU_1512</name>
</gene>
<dbReference type="InterPro" id="IPR011659">
    <property type="entry name" value="WD40"/>
</dbReference>
<dbReference type="AlphaFoldDB" id="A0A0G4K7D6"/>
<dbReference type="Proteomes" id="UP000043763">
    <property type="component" value="Unassembled WGS sequence"/>
</dbReference>
<proteinExistence type="predicted"/>
<reference evidence="2" key="1">
    <citation type="submission" date="2015-04" db="EMBL/GenBank/DDBJ databases">
        <authorList>
            <person name="Mushtaq Mamoona"/>
        </authorList>
    </citation>
    <scope>NUCLEOTIDE SEQUENCE [LARGE SCALE GENOMIC DNA]</scope>
    <source>
        <strain evidence="2">AN4859/03</strain>
    </source>
</reference>
<protein>
    <submittedName>
        <fullName evidence="1">Uncharacterized protein</fullName>
    </submittedName>
</protein>
<evidence type="ECO:0000313" key="1">
    <source>
        <dbReference type="EMBL" id="CRF33546.1"/>
    </source>
</evidence>
<dbReference type="RefSeq" id="WP_048594736.1">
    <property type="nucleotide sequence ID" value="NZ_CVLB01000001.1"/>
</dbReference>
<accession>A0A0G4K7D6</accession>
<name>A0A0G4K7D6_9SPIR</name>
<keyword evidence="2" id="KW-1185">Reference proteome</keyword>
<evidence type="ECO:0000313" key="2">
    <source>
        <dbReference type="Proteomes" id="UP000043763"/>
    </source>
</evidence>
<dbReference type="OrthoDB" id="308822at2"/>
<dbReference type="SUPFAM" id="SSF82171">
    <property type="entry name" value="DPP6 N-terminal domain-like"/>
    <property type="match status" value="1"/>
</dbReference>